<dbReference type="Proteomes" id="UP001623661">
    <property type="component" value="Unassembled WGS sequence"/>
</dbReference>
<evidence type="ECO:0000313" key="1">
    <source>
        <dbReference type="EMBL" id="MFL0270087.1"/>
    </source>
</evidence>
<dbReference type="Gene3D" id="3.90.1140.10">
    <property type="entry name" value="Cyclic phosphodiesterase"/>
    <property type="match status" value="1"/>
</dbReference>
<proteinExistence type="predicted"/>
<sequence length="106" mass="12276">MIKRCIMIFPHFKNMQLIDDIRSKYDPLAKHVRPHITLFFPFESNLNTGKIKEHISNVISGIMPFDIKLNGITPSTSLGNYLFLNIIEGHNQIVELHKRLYSGILE</sequence>
<accession>A0ABW8TXC8</accession>
<dbReference type="EMBL" id="JBJHZY010000006">
    <property type="protein sequence ID" value="MFL0270087.1"/>
    <property type="molecule type" value="Genomic_DNA"/>
</dbReference>
<reference evidence="1 2" key="1">
    <citation type="submission" date="2024-11" db="EMBL/GenBank/DDBJ databases">
        <authorList>
            <person name="Heng Y.C."/>
            <person name="Lim A.C.H."/>
            <person name="Lee J.K.Y."/>
            <person name="Kittelmann S."/>
        </authorList>
    </citation>
    <scope>NUCLEOTIDE SEQUENCE [LARGE SCALE GENOMIC DNA]</scope>
    <source>
        <strain evidence="1 2">WILCCON 0202</strain>
    </source>
</reference>
<dbReference type="InterPro" id="IPR050580">
    <property type="entry name" value="2H_phosphoesterase_YjcG-like"/>
</dbReference>
<comment type="caution">
    <text evidence="1">The sequence shown here is derived from an EMBL/GenBank/DDBJ whole genome shotgun (WGS) entry which is preliminary data.</text>
</comment>
<dbReference type="Pfam" id="PF13563">
    <property type="entry name" value="2_5_RNA_ligase2"/>
    <property type="match status" value="1"/>
</dbReference>
<dbReference type="GO" id="GO:0016874">
    <property type="term" value="F:ligase activity"/>
    <property type="evidence" value="ECO:0007669"/>
    <property type="project" value="UniProtKB-KW"/>
</dbReference>
<protein>
    <submittedName>
        <fullName evidence="1">2'-5' RNA ligase family protein</fullName>
    </submittedName>
</protein>
<keyword evidence="1" id="KW-0436">Ligase</keyword>
<dbReference type="RefSeq" id="WP_406766719.1">
    <property type="nucleotide sequence ID" value="NZ_JBJHZY010000006.1"/>
</dbReference>
<dbReference type="PANTHER" id="PTHR40037:SF1">
    <property type="entry name" value="PHOSPHOESTERASE SAOUHSC_00951-RELATED"/>
    <property type="match status" value="1"/>
</dbReference>
<name>A0ABW8TXC8_9CLOT</name>
<dbReference type="InterPro" id="IPR009097">
    <property type="entry name" value="Cyclic_Pdiesterase"/>
</dbReference>
<dbReference type="SUPFAM" id="SSF55144">
    <property type="entry name" value="LigT-like"/>
    <property type="match status" value="1"/>
</dbReference>
<gene>
    <name evidence="1" type="ORF">ACJDUH_18570</name>
</gene>
<dbReference type="PANTHER" id="PTHR40037">
    <property type="entry name" value="PHOSPHOESTERASE YJCG-RELATED"/>
    <property type="match status" value="1"/>
</dbReference>
<keyword evidence="2" id="KW-1185">Reference proteome</keyword>
<organism evidence="1 2">
    <name type="scientific">Candidatus Clostridium radicumherbarum</name>
    <dbReference type="NCBI Taxonomy" id="3381662"/>
    <lineage>
        <taxon>Bacteria</taxon>
        <taxon>Bacillati</taxon>
        <taxon>Bacillota</taxon>
        <taxon>Clostridia</taxon>
        <taxon>Eubacteriales</taxon>
        <taxon>Clostridiaceae</taxon>
        <taxon>Clostridium</taxon>
    </lineage>
</organism>
<evidence type="ECO:0000313" key="2">
    <source>
        <dbReference type="Proteomes" id="UP001623661"/>
    </source>
</evidence>